<dbReference type="RefSeq" id="XP_049262872.1">
    <property type="nucleotide sequence ID" value="XM_049407745.1"/>
</dbReference>
<accession>A0A8J5Q7T2</accession>
<dbReference type="EMBL" id="JAGSYN010000166">
    <property type="protein sequence ID" value="KAG7662639.1"/>
    <property type="molecule type" value="Genomic_DNA"/>
</dbReference>
<sequence length="179" mass="21445">MQVKGKEGSRLYKVFKPLVANNSPTQKEVQLDKQLKYWKMKNDTLAKACSYVNEERKVVELITKWKNICQMASNYLYNDFSIKIERIGGYKKFQIREWEKLKESKSYGVEEMENNFEIYVESDEFKMLSGLEQQEVIDNFNDFLKTHKPPDKDVPEFTDEFTMRDLYKLLHLDYSLVYE</sequence>
<protein>
    <submittedName>
        <fullName evidence="1">Uncharacterized protein</fullName>
    </submittedName>
</protein>
<comment type="caution">
    <text evidence="1">The sequence shown here is derived from an EMBL/GenBank/DDBJ whole genome shotgun (WGS) entry which is preliminary data.</text>
</comment>
<gene>
    <name evidence="1" type="ORF">J8A68_003847</name>
</gene>
<keyword evidence="2" id="KW-1185">Reference proteome</keyword>
<name>A0A8J5Q7T2_9ASCO</name>
<proteinExistence type="predicted"/>
<dbReference type="GeneID" id="73470647"/>
<reference evidence="1 2" key="1">
    <citation type="journal article" date="2021" name="DNA Res.">
        <title>Genome analysis of Candida subhashii reveals its hybrid nature and dual mitochondrial genome conformations.</title>
        <authorList>
            <person name="Mixao V."/>
            <person name="Hegedusova E."/>
            <person name="Saus E."/>
            <person name="Pryszcz L.P."/>
            <person name="Cillingova A."/>
            <person name="Nosek J."/>
            <person name="Gabaldon T."/>
        </authorList>
    </citation>
    <scope>NUCLEOTIDE SEQUENCE [LARGE SCALE GENOMIC DNA]</scope>
    <source>
        <strain evidence="1 2">CBS 10753</strain>
    </source>
</reference>
<organism evidence="1 2">
    <name type="scientific">[Candida] subhashii</name>
    <dbReference type="NCBI Taxonomy" id="561895"/>
    <lineage>
        <taxon>Eukaryota</taxon>
        <taxon>Fungi</taxon>
        <taxon>Dikarya</taxon>
        <taxon>Ascomycota</taxon>
        <taxon>Saccharomycotina</taxon>
        <taxon>Pichiomycetes</taxon>
        <taxon>Debaryomycetaceae</taxon>
        <taxon>Spathaspora</taxon>
    </lineage>
</organism>
<dbReference type="Proteomes" id="UP000694255">
    <property type="component" value="Unassembled WGS sequence"/>
</dbReference>
<dbReference type="OrthoDB" id="27934at2759"/>
<dbReference type="AlphaFoldDB" id="A0A8J5Q7T2"/>
<evidence type="ECO:0000313" key="1">
    <source>
        <dbReference type="EMBL" id="KAG7662639.1"/>
    </source>
</evidence>
<evidence type="ECO:0000313" key="2">
    <source>
        <dbReference type="Proteomes" id="UP000694255"/>
    </source>
</evidence>